<dbReference type="EnsemblBacteria" id="ABD41843">
    <property type="protein sequence ID" value="ABD41843"/>
    <property type="gene ID" value="Mhun_2137"/>
</dbReference>
<gene>
    <name evidence="1" type="ordered locus">Mhun_2137</name>
</gene>
<dbReference type="KEGG" id="mhu:Mhun_2137"/>
<sequence>MKLQILFSPQRINIKIFKLPLLYTIMAESAVYSIRIDPRIRSLMEEMKDEDIQADIRSLIEIYVKRKRKEQLLQKATKICSQMSSGPGAVPIIREDRDG</sequence>
<evidence type="ECO:0000313" key="1">
    <source>
        <dbReference type="EMBL" id="ABD41843.1"/>
    </source>
</evidence>
<dbReference type="AlphaFoldDB" id="Q2FN69"/>
<dbReference type="eggNOG" id="arCOG02217">
    <property type="taxonomic scope" value="Archaea"/>
</dbReference>
<protein>
    <submittedName>
        <fullName evidence="1">Uncharacterized protein</fullName>
    </submittedName>
</protein>
<dbReference type="Proteomes" id="UP000001941">
    <property type="component" value="Chromosome"/>
</dbReference>
<dbReference type="HOGENOM" id="CLU_2313797_0_0_2"/>
<dbReference type="InParanoid" id="Q2FN69"/>
<evidence type="ECO:0000313" key="2">
    <source>
        <dbReference type="Proteomes" id="UP000001941"/>
    </source>
</evidence>
<keyword evidence="2" id="KW-1185">Reference proteome</keyword>
<accession>Q2FN69</accession>
<dbReference type="EMBL" id="CP000254">
    <property type="protein sequence ID" value="ABD41843.1"/>
    <property type="molecule type" value="Genomic_DNA"/>
</dbReference>
<dbReference type="STRING" id="323259.Mhun_2137"/>
<proteinExistence type="predicted"/>
<organism evidence="1 2">
    <name type="scientific">Methanospirillum hungatei JF-1 (strain ATCC 27890 / DSM 864 / NBRC 100397 / JF-1)</name>
    <dbReference type="NCBI Taxonomy" id="323259"/>
    <lineage>
        <taxon>Archaea</taxon>
        <taxon>Methanobacteriati</taxon>
        <taxon>Methanobacteriota</taxon>
        <taxon>Stenosarchaea group</taxon>
        <taxon>Methanomicrobia</taxon>
        <taxon>Methanomicrobiales</taxon>
        <taxon>Methanospirillaceae</taxon>
        <taxon>Methanospirillum</taxon>
    </lineage>
</organism>
<name>Q2FN69_METHJ</name>
<reference evidence="2" key="1">
    <citation type="journal article" date="2016" name="Stand. Genomic Sci.">
        <title>Complete genome sequence of Methanospirillum hungatei type strain JF1.</title>
        <authorList>
            <person name="Gunsalus R.P."/>
            <person name="Cook L.E."/>
            <person name="Crable B."/>
            <person name="Rohlin L."/>
            <person name="McDonald E."/>
            <person name="Mouttaki H."/>
            <person name="Sieber J.R."/>
            <person name="Poweleit N."/>
            <person name="Zhou H."/>
            <person name="Lapidus A.L."/>
            <person name="Daligault H.E."/>
            <person name="Land M."/>
            <person name="Gilna P."/>
            <person name="Ivanova N."/>
            <person name="Kyrpides N."/>
            <person name="Culley D.E."/>
            <person name="McInerney M.J."/>
        </authorList>
    </citation>
    <scope>NUCLEOTIDE SEQUENCE [LARGE SCALE GENOMIC DNA]</scope>
    <source>
        <strain evidence="2">ATCC 27890 / DSM 864 / NBRC 100397 / JF-1</strain>
    </source>
</reference>